<keyword evidence="1" id="KW-0346">Stress response</keyword>
<feature type="compositionally biased region" description="Acidic residues" evidence="4">
    <location>
        <begin position="130"/>
        <end position="146"/>
    </location>
</feature>
<reference evidence="6 7" key="1">
    <citation type="journal article" date="2016" name="Proc. Natl. Acad. Sci. U.S.A.">
        <title>Comparative genomics of biotechnologically important yeasts.</title>
        <authorList>
            <person name="Riley R."/>
            <person name="Haridas S."/>
            <person name="Wolfe K.H."/>
            <person name="Lopes M.R."/>
            <person name="Hittinger C.T."/>
            <person name="Goeker M."/>
            <person name="Salamov A.A."/>
            <person name="Wisecaver J.H."/>
            <person name="Long T.M."/>
            <person name="Calvey C.H."/>
            <person name="Aerts A.L."/>
            <person name="Barry K.W."/>
            <person name="Choi C."/>
            <person name="Clum A."/>
            <person name="Coughlan A.Y."/>
            <person name="Deshpande S."/>
            <person name="Douglass A.P."/>
            <person name="Hanson S.J."/>
            <person name="Klenk H.-P."/>
            <person name="LaButti K.M."/>
            <person name="Lapidus A."/>
            <person name="Lindquist E.A."/>
            <person name="Lipzen A.M."/>
            <person name="Meier-Kolthoff J.P."/>
            <person name="Ohm R.A."/>
            <person name="Otillar R.P."/>
            <person name="Pangilinan J.L."/>
            <person name="Peng Y."/>
            <person name="Rokas A."/>
            <person name="Rosa C.A."/>
            <person name="Scheuner C."/>
            <person name="Sibirny A.A."/>
            <person name="Slot J.C."/>
            <person name="Stielow J.B."/>
            <person name="Sun H."/>
            <person name="Kurtzman C.P."/>
            <person name="Blackwell M."/>
            <person name="Grigoriev I.V."/>
            <person name="Jeffries T.W."/>
        </authorList>
    </citation>
    <scope>NUCLEOTIDE SEQUENCE [LARGE SCALE GENOMIC DNA]</scope>
    <source>
        <strain evidence="6 7">NRRL Y-2026</strain>
    </source>
</reference>
<protein>
    <recommendedName>
        <fullName evidence="5">SHSP domain-containing protein</fullName>
    </recommendedName>
</protein>
<dbReference type="AlphaFoldDB" id="A0A1E3NEE6"/>
<evidence type="ECO:0000256" key="4">
    <source>
        <dbReference type="SAM" id="MobiDB-lite"/>
    </source>
</evidence>
<comment type="similarity">
    <text evidence="2 3">Belongs to the small heat shock protein (HSP20) family.</text>
</comment>
<evidence type="ECO:0000256" key="1">
    <source>
        <dbReference type="ARBA" id="ARBA00023016"/>
    </source>
</evidence>
<dbReference type="RefSeq" id="XP_019015613.1">
    <property type="nucleotide sequence ID" value="XM_019163448.1"/>
</dbReference>
<dbReference type="Gene3D" id="2.60.40.790">
    <property type="match status" value="1"/>
</dbReference>
<feature type="region of interest" description="Disordered" evidence="4">
    <location>
        <begin position="366"/>
        <end position="386"/>
    </location>
</feature>
<dbReference type="OrthoDB" id="5511210at2759"/>
<dbReference type="InterPro" id="IPR031107">
    <property type="entry name" value="Small_HSP"/>
</dbReference>
<dbReference type="InterPro" id="IPR002068">
    <property type="entry name" value="A-crystallin/Hsp20_dom"/>
</dbReference>
<dbReference type="Proteomes" id="UP000094455">
    <property type="component" value="Unassembled WGS sequence"/>
</dbReference>
<gene>
    <name evidence="6" type="ORF">PICMEDRAFT_60607</name>
</gene>
<feature type="region of interest" description="Disordered" evidence="4">
    <location>
        <begin position="87"/>
        <end position="158"/>
    </location>
</feature>
<keyword evidence="7" id="KW-1185">Reference proteome</keyword>
<sequence>MDPFLQQLLAYQQAQAQTKAQAQRPPKYPQYPGYFSYGSPNDEPYGPSGYGSFPGRYHPSRNYRGYDVPAASFYPQPSYFKAPTAYYDNGEEEEYDSEDADGGVGADDGELSGASTVPAAFTNFGLGGDIGEDEDDNEDQEEEANGDDGSNVPGYQFAGIPLKGASGYPRNVIYFTRPNARPKTKVVPSSEYSGFPLTGAGTSIPTQSSFDPSAFAAKNKRQRQQKQPMYIMDRYGNLYPYQPPTAAESYPSERKDIDANQLIRMLLGAGDHKGEDDTSDRQPETDIVKNTPGGQENEQQRDLEAAALSKAINDELEAEVKLANKKAEVEQQNSGTETVSSKQPTAVEETPLTREGLADILSQLAKSEEAQSSVPPPIADAGSIPAPNVIPMPQKLRRRSTAPSLNVHKADKSADEASALNANKKPTVVADVKVSAPQLKKKNLPFSPPLNVYEFKSKYIVVISLPGVSKEFVEIDYHPTSNELIIKGEAKNKYLSDDDEAANAFVLKLSEQRFGSFERIVKLPAYPGIEDTQIKAKFINGLLEIKLPKVDESKLQKEAKKIVLEDVPDEELERESGKGYI</sequence>
<feature type="region of interest" description="Disordered" evidence="4">
    <location>
        <begin position="13"/>
        <end position="52"/>
    </location>
</feature>
<name>A0A1E3NEE6_9ASCO</name>
<dbReference type="Pfam" id="PF00011">
    <property type="entry name" value="HSP20"/>
    <property type="match status" value="1"/>
</dbReference>
<feature type="compositionally biased region" description="Polar residues" evidence="4">
    <location>
        <begin position="200"/>
        <end position="211"/>
    </location>
</feature>
<evidence type="ECO:0000259" key="5">
    <source>
        <dbReference type="PROSITE" id="PS01031"/>
    </source>
</evidence>
<evidence type="ECO:0000256" key="3">
    <source>
        <dbReference type="RuleBase" id="RU003616"/>
    </source>
</evidence>
<feature type="domain" description="SHSP" evidence="5">
    <location>
        <begin position="441"/>
        <end position="565"/>
    </location>
</feature>
<dbReference type="EMBL" id="KV454007">
    <property type="protein sequence ID" value="ODQ44500.1"/>
    <property type="molecule type" value="Genomic_DNA"/>
</dbReference>
<dbReference type="PANTHER" id="PTHR11527">
    <property type="entry name" value="HEAT-SHOCK PROTEIN 20 FAMILY MEMBER"/>
    <property type="match status" value="1"/>
</dbReference>
<dbReference type="SUPFAM" id="SSF49764">
    <property type="entry name" value="HSP20-like chaperones"/>
    <property type="match status" value="1"/>
</dbReference>
<evidence type="ECO:0000313" key="6">
    <source>
        <dbReference type="EMBL" id="ODQ44500.1"/>
    </source>
</evidence>
<evidence type="ECO:0000313" key="7">
    <source>
        <dbReference type="Proteomes" id="UP000094455"/>
    </source>
</evidence>
<evidence type="ECO:0000256" key="2">
    <source>
        <dbReference type="PROSITE-ProRule" id="PRU00285"/>
    </source>
</evidence>
<feature type="compositionally biased region" description="Polar residues" evidence="4">
    <location>
        <begin position="330"/>
        <end position="344"/>
    </location>
</feature>
<feature type="compositionally biased region" description="Low complexity" evidence="4">
    <location>
        <begin position="13"/>
        <end position="23"/>
    </location>
</feature>
<feature type="compositionally biased region" description="Acidic residues" evidence="4">
    <location>
        <begin position="89"/>
        <end position="101"/>
    </location>
</feature>
<feature type="region of interest" description="Disordered" evidence="4">
    <location>
        <begin position="323"/>
        <end position="352"/>
    </location>
</feature>
<proteinExistence type="inferred from homology"/>
<feature type="compositionally biased region" description="Basic and acidic residues" evidence="4">
    <location>
        <begin position="270"/>
        <end position="287"/>
    </location>
</feature>
<dbReference type="CDD" id="cd06464">
    <property type="entry name" value="ACD_sHsps-like"/>
    <property type="match status" value="1"/>
</dbReference>
<dbReference type="InterPro" id="IPR008978">
    <property type="entry name" value="HSP20-like_chaperone"/>
</dbReference>
<accession>A0A1E3NEE6</accession>
<dbReference type="GeneID" id="30180135"/>
<feature type="region of interest" description="Disordered" evidence="4">
    <location>
        <begin position="198"/>
        <end position="227"/>
    </location>
</feature>
<dbReference type="PROSITE" id="PS01031">
    <property type="entry name" value="SHSP"/>
    <property type="match status" value="1"/>
</dbReference>
<dbReference type="STRING" id="763406.A0A1E3NEE6"/>
<organism evidence="6 7">
    <name type="scientific">Pichia membranifaciens NRRL Y-2026</name>
    <dbReference type="NCBI Taxonomy" id="763406"/>
    <lineage>
        <taxon>Eukaryota</taxon>
        <taxon>Fungi</taxon>
        <taxon>Dikarya</taxon>
        <taxon>Ascomycota</taxon>
        <taxon>Saccharomycotina</taxon>
        <taxon>Pichiomycetes</taxon>
        <taxon>Pichiales</taxon>
        <taxon>Pichiaceae</taxon>
        <taxon>Pichia</taxon>
    </lineage>
</organism>
<feature type="region of interest" description="Disordered" evidence="4">
    <location>
        <begin position="262"/>
        <end position="310"/>
    </location>
</feature>